<accession>A0A402B4Y8</accession>
<dbReference type="RefSeq" id="WP_126626875.1">
    <property type="nucleotide sequence ID" value="NZ_BIFT01000001.1"/>
</dbReference>
<dbReference type="AlphaFoldDB" id="A0A402B4Y8"/>
<proteinExistence type="predicted"/>
<name>A0A402B4Y8_9CHLR</name>
<evidence type="ECO:0000313" key="1">
    <source>
        <dbReference type="EMBL" id="GCE26419.1"/>
    </source>
</evidence>
<gene>
    <name evidence="1" type="ORF">KDA_19030</name>
</gene>
<dbReference type="EMBL" id="BIFT01000001">
    <property type="protein sequence ID" value="GCE26419.1"/>
    <property type="molecule type" value="Genomic_DNA"/>
</dbReference>
<organism evidence="1 2">
    <name type="scientific">Dictyobacter alpinus</name>
    <dbReference type="NCBI Taxonomy" id="2014873"/>
    <lineage>
        <taxon>Bacteria</taxon>
        <taxon>Bacillati</taxon>
        <taxon>Chloroflexota</taxon>
        <taxon>Ktedonobacteria</taxon>
        <taxon>Ktedonobacterales</taxon>
        <taxon>Dictyobacteraceae</taxon>
        <taxon>Dictyobacter</taxon>
    </lineage>
</organism>
<comment type="caution">
    <text evidence="1">The sequence shown here is derived from an EMBL/GenBank/DDBJ whole genome shotgun (WGS) entry which is preliminary data.</text>
</comment>
<dbReference type="OrthoDB" id="3389264at2"/>
<reference evidence="2" key="1">
    <citation type="submission" date="2018-12" db="EMBL/GenBank/DDBJ databases">
        <title>Tengunoibacter tsumagoiensis gen. nov., sp. nov., Dictyobacter kobayashii sp. nov., D. alpinus sp. nov., and D. joshuensis sp. nov. and description of Dictyobacteraceae fam. nov. within the order Ktedonobacterales isolated from Tengu-no-mugimeshi.</title>
        <authorList>
            <person name="Wang C.M."/>
            <person name="Zheng Y."/>
            <person name="Sakai Y."/>
            <person name="Toyoda A."/>
            <person name="Minakuchi Y."/>
            <person name="Abe K."/>
            <person name="Yokota A."/>
            <person name="Yabe S."/>
        </authorList>
    </citation>
    <scope>NUCLEOTIDE SEQUENCE [LARGE SCALE GENOMIC DNA]</scope>
    <source>
        <strain evidence="2">Uno16</strain>
    </source>
</reference>
<keyword evidence="2" id="KW-1185">Reference proteome</keyword>
<sequence>MSHQNYCVTCSKPLKKDEELFRVVATRRGGDKLETLSVCGQCAPRFETIAYLYEFLGGPTYTDVDAPSWWDSCQTIVHYKKTIITYSDRRFLQSSESRERFSQEQAEQIFAECAIDMSQLPPLTDFPLIEDFDIVLMRLKITNIRDDPFSHYDLRFFSPSRGYLANTLYSPVKSTYSISFDGAFGTLQLPYYDFDQGYKLLVFEDDLFVYVLQGGDWGNDEYHTWFKVDKPRYYERWKNIVQLAEDVPAED</sequence>
<dbReference type="Proteomes" id="UP000287171">
    <property type="component" value="Unassembled WGS sequence"/>
</dbReference>
<evidence type="ECO:0000313" key="2">
    <source>
        <dbReference type="Proteomes" id="UP000287171"/>
    </source>
</evidence>
<protein>
    <submittedName>
        <fullName evidence="1">Uncharacterized protein</fullName>
    </submittedName>
</protein>